<keyword evidence="2" id="KW-0808">Transferase</keyword>
<sequence>MQDKNIAIIVSSLSMGGAERVASFLANNLPFNITLIVWSDKNRFYTINENVKLCVIGHKRGILGGLGANFSKILALVRIFKEQKINLVISLIHQTNILSIIASKIAKIKIIATEHSIYESLEQQKAWFFLRKIIYPYANCVTMLTSKDLQNYSFLQNVCVMPNPIELEKEELKDYSAYKPYILSAGRMIESKHFDELIEAFVKFNKKHKEYSLLLAGDGALKEGLEENAKNLGVKIVFLGKQKNLYSFYKQAEFFALSSHKEGLSNVLIESLMCGIPVVSYDCPYGPGEIIEHGVNGLLVKLGDVEGLSEAFCQMAVQKDILKQQAPNIKERFGKEVVLEKWEKLILSFFDKQQ</sequence>
<keyword evidence="2" id="KW-0328">Glycosyltransferase</keyword>
<dbReference type="EMBL" id="JAQHXR010000007">
    <property type="protein sequence ID" value="MDA3969607.1"/>
    <property type="molecule type" value="Genomic_DNA"/>
</dbReference>
<dbReference type="Proteomes" id="UP001210261">
    <property type="component" value="Unassembled WGS sequence"/>
</dbReference>
<keyword evidence="3" id="KW-1185">Reference proteome</keyword>
<evidence type="ECO:0000313" key="3">
    <source>
        <dbReference type="Proteomes" id="UP001210261"/>
    </source>
</evidence>
<proteinExistence type="predicted"/>
<evidence type="ECO:0000259" key="1">
    <source>
        <dbReference type="Pfam" id="PF00534"/>
    </source>
</evidence>
<comment type="caution">
    <text evidence="2">The sequence shown here is derived from an EMBL/GenBank/DDBJ whole genome shotgun (WGS) entry which is preliminary data.</text>
</comment>
<name>A0ABT4VFY2_9HELI</name>
<feature type="domain" description="Glycosyl transferase family 1" evidence="1">
    <location>
        <begin position="179"/>
        <end position="319"/>
    </location>
</feature>
<evidence type="ECO:0000313" key="2">
    <source>
        <dbReference type="EMBL" id="MDA3969607.1"/>
    </source>
</evidence>
<dbReference type="Gene3D" id="3.40.50.2000">
    <property type="entry name" value="Glycogen Phosphorylase B"/>
    <property type="match status" value="2"/>
</dbReference>
<dbReference type="PANTHER" id="PTHR12526">
    <property type="entry name" value="GLYCOSYLTRANSFERASE"/>
    <property type="match status" value="1"/>
</dbReference>
<organism evidence="2 3">
    <name type="scientific">Helicobacter ibis</name>
    <dbReference type="NCBI Taxonomy" id="2962633"/>
    <lineage>
        <taxon>Bacteria</taxon>
        <taxon>Pseudomonadati</taxon>
        <taxon>Campylobacterota</taxon>
        <taxon>Epsilonproteobacteria</taxon>
        <taxon>Campylobacterales</taxon>
        <taxon>Helicobacteraceae</taxon>
        <taxon>Helicobacter</taxon>
    </lineage>
</organism>
<gene>
    <name evidence="2" type="ORF">PF021_08010</name>
</gene>
<protein>
    <submittedName>
        <fullName evidence="2">Glycosyltransferase</fullName>
        <ecNumber evidence="2">2.4.-.-</ecNumber>
    </submittedName>
</protein>
<dbReference type="RefSeq" id="WP_271021968.1">
    <property type="nucleotide sequence ID" value="NZ_JAQHXR010000007.1"/>
</dbReference>
<dbReference type="EC" id="2.4.-.-" evidence="2"/>
<dbReference type="Pfam" id="PF00534">
    <property type="entry name" value="Glycos_transf_1"/>
    <property type="match status" value="1"/>
</dbReference>
<dbReference type="SUPFAM" id="SSF53756">
    <property type="entry name" value="UDP-Glycosyltransferase/glycogen phosphorylase"/>
    <property type="match status" value="1"/>
</dbReference>
<reference evidence="2 3" key="1">
    <citation type="submission" date="2023-01" db="EMBL/GenBank/DDBJ databases">
        <title>Description of Helicobacter ibis sp. nov. isolated from faecal droppings of black-faced ibis (Theristicus melanopis).</title>
        <authorList>
            <person name="Lopez-Cantillo M."/>
            <person name="Vidal-Veuthey B."/>
            <person name="Mella A."/>
            <person name="De La Haba R."/>
            <person name="Collado L."/>
        </authorList>
    </citation>
    <scope>NUCLEOTIDE SEQUENCE [LARGE SCALE GENOMIC DNA]</scope>
    <source>
        <strain evidence="2 3">A82</strain>
    </source>
</reference>
<accession>A0ABT4VFY2</accession>
<dbReference type="InterPro" id="IPR001296">
    <property type="entry name" value="Glyco_trans_1"/>
</dbReference>
<dbReference type="GO" id="GO:0016757">
    <property type="term" value="F:glycosyltransferase activity"/>
    <property type="evidence" value="ECO:0007669"/>
    <property type="project" value="UniProtKB-KW"/>
</dbReference>